<keyword evidence="3" id="KW-1003">Cell membrane</keyword>
<protein>
    <submittedName>
        <fullName evidence="9">Sugar ABC transporter permease</fullName>
    </submittedName>
</protein>
<evidence type="ECO:0000313" key="10">
    <source>
        <dbReference type="Proteomes" id="UP000267654"/>
    </source>
</evidence>
<dbReference type="SUPFAM" id="SSF161098">
    <property type="entry name" value="MetI-like"/>
    <property type="match status" value="1"/>
</dbReference>
<feature type="transmembrane region" description="Helical" evidence="7">
    <location>
        <begin position="282"/>
        <end position="302"/>
    </location>
</feature>
<evidence type="ECO:0000256" key="2">
    <source>
        <dbReference type="ARBA" id="ARBA00022448"/>
    </source>
</evidence>
<evidence type="ECO:0000256" key="6">
    <source>
        <dbReference type="ARBA" id="ARBA00023136"/>
    </source>
</evidence>
<dbReference type="PROSITE" id="PS50928">
    <property type="entry name" value="ABC_TM1"/>
    <property type="match status" value="1"/>
</dbReference>
<comment type="caution">
    <text evidence="9">The sequence shown here is derived from an EMBL/GenBank/DDBJ whole genome shotgun (WGS) entry which is preliminary data.</text>
</comment>
<proteinExistence type="inferred from homology"/>
<feature type="transmembrane region" description="Helical" evidence="7">
    <location>
        <begin position="217"/>
        <end position="238"/>
    </location>
</feature>
<feature type="transmembrane region" description="Helical" evidence="7">
    <location>
        <begin position="87"/>
        <end position="109"/>
    </location>
</feature>
<keyword evidence="2 7" id="KW-0813">Transport</keyword>
<dbReference type="AlphaFoldDB" id="A0A662DDH9"/>
<comment type="subcellular location">
    <subcellularLocation>
        <location evidence="1 7">Cell membrane</location>
        <topology evidence="1 7">Multi-pass membrane protein</topology>
    </subcellularLocation>
</comment>
<evidence type="ECO:0000256" key="5">
    <source>
        <dbReference type="ARBA" id="ARBA00022989"/>
    </source>
</evidence>
<evidence type="ECO:0000256" key="1">
    <source>
        <dbReference type="ARBA" id="ARBA00004651"/>
    </source>
</evidence>
<dbReference type="EMBL" id="QMQB01000194">
    <property type="protein sequence ID" value="RLE12006.1"/>
    <property type="molecule type" value="Genomic_DNA"/>
</dbReference>
<name>A0A662DDH9_UNCAE</name>
<evidence type="ECO:0000313" key="9">
    <source>
        <dbReference type="EMBL" id="RLE12006.1"/>
    </source>
</evidence>
<dbReference type="CDD" id="cd06261">
    <property type="entry name" value="TM_PBP2"/>
    <property type="match status" value="1"/>
</dbReference>
<evidence type="ECO:0000259" key="8">
    <source>
        <dbReference type="PROSITE" id="PS50928"/>
    </source>
</evidence>
<sequence length="305" mass="35008">MKNSNKIKIKQLVRKRGFFLKEERTAWLFVLPLTLYFFTLMIYPFINGIFISLTRKLVGFPPIFVGFQNYIDLIHDWVFQRVVRNSFIYTFGAVSIKLGLGMVMALSLYKGIKGLRFFRGFFLLPWITPTVISGLIWVWIFQGYAGFLNITLMGLGIIKKEIPWLAIPNLALFAVIVANVWRGFPFFGVSLLAAMQSVPQEYYEAAKIDGASATQRLWHITVPLIKPVIIVCSLISIVRTFNDFNLVWIMTRGGPARSTHIFATYTYETGFLSFQWGKAMAISIYITPLLVIAIIFLSHYLLREE</sequence>
<dbReference type="GO" id="GO:0055085">
    <property type="term" value="P:transmembrane transport"/>
    <property type="evidence" value="ECO:0007669"/>
    <property type="project" value="InterPro"/>
</dbReference>
<feature type="transmembrane region" description="Helical" evidence="7">
    <location>
        <begin position="121"/>
        <end position="142"/>
    </location>
</feature>
<feature type="transmembrane region" description="Helical" evidence="7">
    <location>
        <begin position="162"/>
        <end position="181"/>
    </location>
</feature>
<feature type="domain" description="ABC transmembrane type-1" evidence="8">
    <location>
        <begin position="83"/>
        <end position="297"/>
    </location>
</feature>
<keyword evidence="4 7" id="KW-0812">Transmembrane</keyword>
<comment type="similarity">
    <text evidence="7">Belongs to the binding-protein-dependent transport system permease family.</text>
</comment>
<reference evidence="9 10" key="1">
    <citation type="submission" date="2018-06" db="EMBL/GenBank/DDBJ databases">
        <title>Extensive metabolic versatility and redundancy in microbially diverse, dynamic hydrothermal sediments.</title>
        <authorList>
            <person name="Dombrowski N."/>
            <person name="Teske A."/>
            <person name="Baker B.J."/>
        </authorList>
    </citation>
    <scope>NUCLEOTIDE SEQUENCE [LARGE SCALE GENOMIC DNA]</scope>
    <source>
        <strain evidence="9">B19_G9</strain>
    </source>
</reference>
<dbReference type="Pfam" id="PF00528">
    <property type="entry name" value="BPD_transp_1"/>
    <property type="match status" value="1"/>
</dbReference>
<accession>A0A662DDH9</accession>
<gene>
    <name evidence="9" type="ORF">DRI96_05255</name>
</gene>
<keyword evidence="6 7" id="KW-0472">Membrane</keyword>
<dbReference type="Gene3D" id="1.10.3720.10">
    <property type="entry name" value="MetI-like"/>
    <property type="match status" value="1"/>
</dbReference>
<organism evidence="9 10">
    <name type="scientific">Aerophobetes bacterium</name>
    <dbReference type="NCBI Taxonomy" id="2030807"/>
    <lineage>
        <taxon>Bacteria</taxon>
        <taxon>Candidatus Aerophobota</taxon>
    </lineage>
</organism>
<evidence type="ECO:0000256" key="7">
    <source>
        <dbReference type="RuleBase" id="RU363032"/>
    </source>
</evidence>
<evidence type="ECO:0000256" key="3">
    <source>
        <dbReference type="ARBA" id="ARBA00022475"/>
    </source>
</evidence>
<dbReference type="GO" id="GO:0005886">
    <property type="term" value="C:plasma membrane"/>
    <property type="evidence" value="ECO:0007669"/>
    <property type="project" value="UniProtKB-SubCell"/>
</dbReference>
<dbReference type="PANTHER" id="PTHR43005:SF1">
    <property type="entry name" value="SPERMIDINE_PUTRESCINE TRANSPORT SYSTEM PERMEASE PROTEIN"/>
    <property type="match status" value="1"/>
</dbReference>
<feature type="transmembrane region" description="Helical" evidence="7">
    <location>
        <begin position="25"/>
        <end position="46"/>
    </location>
</feature>
<dbReference type="Proteomes" id="UP000267654">
    <property type="component" value="Unassembled WGS sequence"/>
</dbReference>
<dbReference type="InterPro" id="IPR035906">
    <property type="entry name" value="MetI-like_sf"/>
</dbReference>
<dbReference type="InterPro" id="IPR000515">
    <property type="entry name" value="MetI-like"/>
</dbReference>
<keyword evidence="5 7" id="KW-1133">Transmembrane helix</keyword>
<dbReference type="PANTHER" id="PTHR43005">
    <property type="entry name" value="BLR7065 PROTEIN"/>
    <property type="match status" value="1"/>
</dbReference>
<evidence type="ECO:0000256" key="4">
    <source>
        <dbReference type="ARBA" id="ARBA00022692"/>
    </source>
</evidence>